<gene>
    <name evidence="2" type="ORF">H4W81_007949</name>
</gene>
<dbReference type="Pfam" id="PF18029">
    <property type="entry name" value="Glyoxalase_6"/>
    <property type="match status" value="1"/>
</dbReference>
<protein>
    <recommendedName>
        <fullName evidence="1">Glyoxalase-like domain-containing protein</fullName>
    </recommendedName>
</protein>
<proteinExistence type="predicted"/>
<feature type="domain" description="Glyoxalase-like" evidence="1">
    <location>
        <begin position="11"/>
        <end position="147"/>
    </location>
</feature>
<dbReference type="PANTHER" id="PTHR35908">
    <property type="entry name" value="HYPOTHETICAL FUSION PROTEIN"/>
    <property type="match status" value="1"/>
</dbReference>
<dbReference type="InterPro" id="IPR041581">
    <property type="entry name" value="Glyoxalase_6"/>
</dbReference>
<evidence type="ECO:0000313" key="3">
    <source>
        <dbReference type="Proteomes" id="UP000661607"/>
    </source>
</evidence>
<dbReference type="RefSeq" id="WP_318782332.1">
    <property type="nucleotide sequence ID" value="NZ_BAAASY010000018.1"/>
</dbReference>
<evidence type="ECO:0000259" key="1">
    <source>
        <dbReference type="Pfam" id="PF18029"/>
    </source>
</evidence>
<keyword evidence="3" id="KW-1185">Reference proteome</keyword>
<sequence length="147" mass="16676">MKGNNMEVEVQVAFDCTDPQRLAEFWAEAIAGYAFPAPPDGYLSWESWADGENIPEEDRNAMRVLIDQHGKRPALYFQRVPESKATKNRLHLDVKVSNGLSGEDRKNRIEEEAARLMKLGATVVERRTPPELWIVMADVEGNEFCVV</sequence>
<dbReference type="InterPro" id="IPR029068">
    <property type="entry name" value="Glyas_Bleomycin-R_OHBP_Dase"/>
</dbReference>
<dbReference type="Gene3D" id="3.10.180.10">
    <property type="entry name" value="2,3-Dihydroxybiphenyl 1,2-Dioxygenase, domain 1"/>
    <property type="match status" value="1"/>
</dbReference>
<comment type="caution">
    <text evidence="2">The sequence shown here is derived from an EMBL/GenBank/DDBJ whole genome shotgun (WGS) entry which is preliminary data.</text>
</comment>
<reference evidence="2 3" key="1">
    <citation type="submission" date="2020-10" db="EMBL/GenBank/DDBJ databases">
        <title>Sequencing the genomes of 1000 actinobacteria strains.</title>
        <authorList>
            <person name="Klenk H.-P."/>
        </authorList>
    </citation>
    <scope>NUCLEOTIDE SEQUENCE [LARGE SCALE GENOMIC DNA]</scope>
    <source>
        <strain evidence="2 3">DSM 43748</strain>
    </source>
</reference>
<dbReference type="PANTHER" id="PTHR35908:SF1">
    <property type="entry name" value="CONSERVED PROTEIN"/>
    <property type="match status" value="1"/>
</dbReference>
<evidence type="ECO:0000313" key="2">
    <source>
        <dbReference type="EMBL" id="MBE1565170.1"/>
    </source>
</evidence>
<name>A0ABR9KTW1_9ACTN</name>
<dbReference type="SUPFAM" id="SSF54593">
    <property type="entry name" value="Glyoxalase/Bleomycin resistance protein/Dihydroxybiphenyl dioxygenase"/>
    <property type="match status" value="1"/>
</dbReference>
<organism evidence="2 3">
    <name type="scientific">Nonomuraea africana</name>
    <dbReference type="NCBI Taxonomy" id="46171"/>
    <lineage>
        <taxon>Bacteria</taxon>
        <taxon>Bacillati</taxon>
        <taxon>Actinomycetota</taxon>
        <taxon>Actinomycetes</taxon>
        <taxon>Streptosporangiales</taxon>
        <taxon>Streptosporangiaceae</taxon>
        <taxon>Nonomuraea</taxon>
    </lineage>
</organism>
<accession>A0ABR9KTW1</accession>
<dbReference type="EMBL" id="JADBEF010000001">
    <property type="protein sequence ID" value="MBE1565170.1"/>
    <property type="molecule type" value="Genomic_DNA"/>
</dbReference>
<dbReference type="Proteomes" id="UP000661607">
    <property type="component" value="Unassembled WGS sequence"/>
</dbReference>